<comment type="caution">
    <text evidence="2">The sequence shown here is derived from an EMBL/GenBank/DDBJ whole genome shotgun (WGS) entry which is preliminary data.</text>
</comment>
<organism evidence="2 3">
    <name type="scientific">Tenebrio molitor</name>
    <name type="common">Yellow mealworm beetle</name>
    <dbReference type="NCBI Taxonomy" id="7067"/>
    <lineage>
        <taxon>Eukaryota</taxon>
        <taxon>Metazoa</taxon>
        <taxon>Ecdysozoa</taxon>
        <taxon>Arthropoda</taxon>
        <taxon>Hexapoda</taxon>
        <taxon>Insecta</taxon>
        <taxon>Pterygota</taxon>
        <taxon>Neoptera</taxon>
        <taxon>Endopterygota</taxon>
        <taxon>Coleoptera</taxon>
        <taxon>Polyphaga</taxon>
        <taxon>Cucujiformia</taxon>
        <taxon>Tenebrionidae</taxon>
        <taxon>Tenebrio</taxon>
    </lineage>
</organism>
<dbReference type="Pfam" id="PF18701">
    <property type="entry name" value="DUF5641"/>
    <property type="match status" value="1"/>
</dbReference>
<evidence type="ECO:0000313" key="2">
    <source>
        <dbReference type="EMBL" id="KAH0821157.1"/>
    </source>
</evidence>
<accession>A0A8J6HVQ2</accession>
<protein>
    <recommendedName>
        <fullName evidence="1">DUF5641 domain-containing protein</fullName>
    </recommendedName>
</protein>
<reference evidence="2" key="1">
    <citation type="journal article" date="2020" name="J Insects Food Feed">
        <title>The yellow mealworm (Tenebrio molitor) genome: a resource for the emerging insects as food and feed industry.</title>
        <authorList>
            <person name="Eriksson T."/>
            <person name="Andere A."/>
            <person name="Kelstrup H."/>
            <person name="Emery V."/>
            <person name="Picard C."/>
        </authorList>
    </citation>
    <scope>NUCLEOTIDE SEQUENCE</scope>
    <source>
        <strain evidence="2">Stoneville</strain>
        <tissue evidence="2">Whole head</tissue>
    </source>
</reference>
<evidence type="ECO:0000259" key="1">
    <source>
        <dbReference type="Pfam" id="PF18701"/>
    </source>
</evidence>
<keyword evidence="3" id="KW-1185">Reference proteome</keyword>
<dbReference type="PANTHER" id="PTHR47331">
    <property type="entry name" value="PHD-TYPE DOMAIN-CONTAINING PROTEIN"/>
    <property type="match status" value="1"/>
</dbReference>
<dbReference type="InterPro" id="IPR036397">
    <property type="entry name" value="RNaseH_sf"/>
</dbReference>
<proteinExistence type="predicted"/>
<evidence type="ECO:0000313" key="3">
    <source>
        <dbReference type="Proteomes" id="UP000719412"/>
    </source>
</evidence>
<dbReference type="Gene3D" id="3.30.420.10">
    <property type="entry name" value="Ribonuclease H-like superfamily/Ribonuclease H"/>
    <property type="match status" value="1"/>
</dbReference>
<dbReference type="AlphaFoldDB" id="A0A8J6HVQ2"/>
<feature type="domain" description="DUF5641" evidence="1">
    <location>
        <begin position="87"/>
        <end position="182"/>
    </location>
</feature>
<dbReference type="InterPro" id="IPR040676">
    <property type="entry name" value="DUF5641"/>
</dbReference>
<reference evidence="2" key="2">
    <citation type="submission" date="2021-08" db="EMBL/GenBank/DDBJ databases">
        <authorList>
            <person name="Eriksson T."/>
        </authorList>
    </citation>
    <scope>NUCLEOTIDE SEQUENCE</scope>
    <source>
        <strain evidence="2">Stoneville</strain>
        <tissue evidence="2">Whole head</tissue>
    </source>
</reference>
<gene>
    <name evidence="2" type="ORF">GEV33_001634</name>
</gene>
<sequence length="186" mass="21535">MNNVNIRWHFIPPRSPHFGGLWESVTYEEMYTLLTRVEASLNSRPLTPMSPDPTDFSVLTPAHFLIGEPMTAPLEPNLEELKINRLSRWQRIEQLRQQFWRRWIREYIPQLQLRPKGQRITNDNVQPGDMVLIKEDNVVPLHWPLGRVVQVHPGHDGVVRVVSVKTAKGAVVSRSVKKLCVLPLDK</sequence>
<name>A0A8J6HVQ2_TENMO</name>
<dbReference type="EMBL" id="JABDTM020009261">
    <property type="protein sequence ID" value="KAH0821157.1"/>
    <property type="molecule type" value="Genomic_DNA"/>
</dbReference>
<dbReference type="Proteomes" id="UP000719412">
    <property type="component" value="Unassembled WGS sequence"/>
</dbReference>
<dbReference type="GO" id="GO:0003676">
    <property type="term" value="F:nucleic acid binding"/>
    <property type="evidence" value="ECO:0007669"/>
    <property type="project" value="InterPro"/>
</dbReference>